<accession>A0AAP5AG26</accession>
<evidence type="ECO:0000313" key="3">
    <source>
        <dbReference type="Proteomes" id="UP001226084"/>
    </source>
</evidence>
<organism evidence="2 3">
    <name type="scientific">Stenotrophomonas rhizophila</name>
    <dbReference type="NCBI Taxonomy" id="216778"/>
    <lineage>
        <taxon>Bacteria</taxon>
        <taxon>Pseudomonadati</taxon>
        <taxon>Pseudomonadota</taxon>
        <taxon>Gammaproteobacteria</taxon>
        <taxon>Lysobacterales</taxon>
        <taxon>Lysobacteraceae</taxon>
        <taxon>Stenotrophomonas</taxon>
    </lineage>
</organism>
<dbReference type="EMBL" id="JAUTAS010000001">
    <property type="protein sequence ID" value="MDQ1107949.1"/>
    <property type="molecule type" value="Genomic_DNA"/>
</dbReference>
<keyword evidence="1" id="KW-0812">Transmembrane</keyword>
<feature type="transmembrane region" description="Helical" evidence="1">
    <location>
        <begin position="51"/>
        <end position="75"/>
    </location>
</feature>
<feature type="transmembrane region" description="Helical" evidence="1">
    <location>
        <begin position="152"/>
        <end position="173"/>
    </location>
</feature>
<evidence type="ECO:0000313" key="2">
    <source>
        <dbReference type="EMBL" id="MDQ1107949.1"/>
    </source>
</evidence>
<dbReference type="AlphaFoldDB" id="A0AAP5AG26"/>
<comment type="caution">
    <text evidence="2">The sequence shown here is derived from an EMBL/GenBank/DDBJ whole genome shotgun (WGS) entry which is preliminary data.</text>
</comment>
<keyword evidence="1" id="KW-1133">Transmembrane helix</keyword>
<dbReference type="Pfam" id="PF06197">
    <property type="entry name" value="DUF998"/>
    <property type="match status" value="1"/>
</dbReference>
<feature type="transmembrane region" description="Helical" evidence="1">
    <location>
        <begin position="119"/>
        <end position="140"/>
    </location>
</feature>
<name>A0AAP5AG26_9GAMM</name>
<evidence type="ECO:0000256" key="1">
    <source>
        <dbReference type="SAM" id="Phobius"/>
    </source>
</evidence>
<dbReference type="InterPro" id="IPR009339">
    <property type="entry name" value="DUF998"/>
</dbReference>
<feature type="transmembrane region" description="Helical" evidence="1">
    <location>
        <begin position="179"/>
        <end position="197"/>
    </location>
</feature>
<dbReference type="Proteomes" id="UP001226084">
    <property type="component" value="Unassembled WGS sequence"/>
</dbReference>
<reference evidence="2" key="1">
    <citation type="submission" date="2023-07" db="EMBL/GenBank/DDBJ databases">
        <title>Functional and genomic diversity of the sorghum phyllosphere microbiome.</title>
        <authorList>
            <person name="Shade A."/>
        </authorList>
    </citation>
    <scope>NUCLEOTIDE SEQUENCE</scope>
    <source>
        <strain evidence="2">SORGH_AS_0457</strain>
    </source>
</reference>
<sequence>MKTLQRFDPLLGALAAVLFLASVLGFGALLPGYLPLGHPVALLGATGVPHAVAFDLLGFVLPGLLAAVVAVRLLARVPVTAPWTMRVGGQMLVLSGLAFAAMGVLPLDPTDIQSPASQFHASAWMVWVLAFVPGALMAGFGARRLPGWGRLAALHVSAGLAVLVGAFVLQAVIPAPVAQRVAFVAWAVWLAAALPVASKVRHD</sequence>
<feature type="transmembrane region" description="Helical" evidence="1">
    <location>
        <begin position="87"/>
        <end position="107"/>
    </location>
</feature>
<protein>
    <submittedName>
        <fullName evidence="2">Membrane protein</fullName>
    </submittedName>
</protein>
<dbReference type="RefSeq" id="WP_210130789.1">
    <property type="nucleotide sequence ID" value="NZ_CP183298.1"/>
</dbReference>
<keyword evidence="1" id="KW-0472">Membrane</keyword>
<gene>
    <name evidence="2" type="ORF">QE424_001108</name>
</gene>
<proteinExistence type="predicted"/>